<sequence>MSILERLFNVYSPRSNGPYASVSVRRLNEERKLVATTEMNLNFSLHGESGTGKTRLIRDVFARSGRPYIVTREEWASD</sequence>
<reference evidence="1" key="1">
    <citation type="submission" date="2023-03" db="EMBL/GenBank/DDBJ databases">
        <title>Multiphase analysis and comparison of six strains from genera Psychromarinibacter, Lutimaribacter, and Maritimibacter, including a novel species: Psychromarinibacter sediminicola sp. nov.</title>
        <authorList>
            <person name="Wang Y.-H."/>
            <person name="Ye M.-Q."/>
            <person name="Du Z.-J."/>
        </authorList>
    </citation>
    <scope>NUCLEOTIDE SEQUENCE</scope>
    <source>
        <strain evidence="1">C21-152</strain>
    </source>
</reference>
<organism evidence="1 2">
    <name type="scientific">Psychromarinibacter sediminicola</name>
    <dbReference type="NCBI Taxonomy" id="3033385"/>
    <lineage>
        <taxon>Bacteria</taxon>
        <taxon>Pseudomonadati</taxon>
        <taxon>Pseudomonadota</taxon>
        <taxon>Alphaproteobacteria</taxon>
        <taxon>Rhodobacterales</taxon>
        <taxon>Paracoccaceae</taxon>
        <taxon>Psychromarinibacter</taxon>
    </lineage>
</organism>
<evidence type="ECO:0000313" key="2">
    <source>
        <dbReference type="Proteomes" id="UP001220964"/>
    </source>
</evidence>
<dbReference type="InterPro" id="IPR027417">
    <property type="entry name" value="P-loop_NTPase"/>
</dbReference>
<gene>
    <name evidence="1" type="ORF">P1J78_21155</name>
</gene>
<evidence type="ECO:0000313" key="1">
    <source>
        <dbReference type="EMBL" id="MDF0603251.1"/>
    </source>
</evidence>
<dbReference type="AlphaFoldDB" id="A0AAE3NW81"/>
<name>A0AAE3NW81_9RHOB</name>
<protein>
    <submittedName>
        <fullName evidence="1">Uncharacterized protein</fullName>
    </submittedName>
</protein>
<comment type="caution">
    <text evidence="1">The sequence shown here is derived from an EMBL/GenBank/DDBJ whole genome shotgun (WGS) entry which is preliminary data.</text>
</comment>
<dbReference type="Proteomes" id="UP001220964">
    <property type="component" value="Unassembled WGS sequence"/>
</dbReference>
<proteinExistence type="predicted"/>
<dbReference type="RefSeq" id="WP_275569374.1">
    <property type="nucleotide sequence ID" value="NZ_JARGYC010000083.1"/>
</dbReference>
<dbReference type="SUPFAM" id="SSF52540">
    <property type="entry name" value="P-loop containing nucleoside triphosphate hydrolases"/>
    <property type="match status" value="1"/>
</dbReference>
<dbReference type="EMBL" id="JARGYC010000083">
    <property type="protein sequence ID" value="MDF0603251.1"/>
    <property type="molecule type" value="Genomic_DNA"/>
</dbReference>
<keyword evidence="2" id="KW-1185">Reference proteome</keyword>
<accession>A0AAE3NW81</accession>